<gene>
    <name evidence="1" type="ORF">PPENT_87.1.T0600086</name>
</gene>
<dbReference type="AlphaFoldDB" id="A0A8S1VBE2"/>
<evidence type="ECO:0000313" key="2">
    <source>
        <dbReference type="Proteomes" id="UP000689195"/>
    </source>
</evidence>
<proteinExistence type="predicted"/>
<dbReference type="EMBL" id="CAJJDO010000060">
    <property type="protein sequence ID" value="CAD8173845.1"/>
    <property type="molecule type" value="Genomic_DNA"/>
</dbReference>
<organism evidence="1 2">
    <name type="scientific">Paramecium pentaurelia</name>
    <dbReference type="NCBI Taxonomy" id="43138"/>
    <lineage>
        <taxon>Eukaryota</taxon>
        <taxon>Sar</taxon>
        <taxon>Alveolata</taxon>
        <taxon>Ciliophora</taxon>
        <taxon>Intramacronucleata</taxon>
        <taxon>Oligohymenophorea</taxon>
        <taxon>Peniculida</taxon>
        <taxon>Parameciidae</taxon>
        <taxon>Paramecium</taxon>
    </lineage>
</organism>
<name>A0A8S1VBE2_9CILI</name>
<accession>A0A8S1VBE2</accession>
<comment type="caution">
    <text evidence="1">The sequence shown here is derived from an EMBL/GenBank/DDBJ whole genome shotgun (WGS) entry which is preliminary data.</text>
</comment>
<evidence type="ECO:0000313" key="1">
    <source>
        <dbReference type="EMBL" id="CAD8173845.1"/>
    </source>
</evidence>
<dbReference type="Proteomes" id="UP000689195">
    <property type="component" value="Unassembled WGS sequence"/>
</dbReference>
<protein>
    <submittedName>
        <fullName evidence="1">Uncharacterized protein</fullName>
    </submittedName>
</protein>
<sequence>MEELRKSIIKQEEEKMNNKLTLLEQSVGYPLNEYMNQEFINKIPEDSFLCYERRKTIKTRYQRTQII</sequence>
<reference evidence="1" key="1">
    <citation type="submission" date="2021-01" db="EMBL/GenBank/DDBJ databases">
        <authorList>
            <consortium name="Genoscope - CEA"/>
            <person name="William W."/>
        </authorList>
    </citation>
    <scope>NUCLEOTIDE SEQUENCE</scope>
</reference>
<keyword evidence="2" id="KW-1185">Reference proteome</keyword>
<dbReference type="OrthoDB" id="10310511at2759"/>